<dbReference type="GO" id="GO:0005829">
    <property type="term" value="C:cytosol"/>
    <property type="evidence" value="ECO:0007669"/>
    <property type="project" value="TreeGrafter"/>
</dbReference>
<evidence type="ECO:0000259" key="12">
    <source>
        <dbReference type="Pfam" id="PF19269"/>
    </source>
</evidence>
<reference evidence="13 14" key="1">
    <citation type="submission" date="2017-09" db="EMBL/GenBank/DDBJ databases">
        <authorList>
            <person name="Ehlers B."/>
            <person name="Leendertz F.H."/>
        </authorList>
    </citation>
    <scope>NUCLEOTIDE SEQUENCE [LARGE SCALE GENOMIC DNA]</scope>
    <source>
        <strain evidence="13 14">DSM 18289</strain>
    </source>
</reference>
<dbReference type="PANTHER" id="PTHR43311">
    <property type="entry name" value="GLUTAMATE--TRNA LIGASE"/>
    <property type="match status" value="1"/>
</dbReference>
<comment type="catalytic activity">
    <reaction evidence="10">
        <text>tRNA(Glu) + L-glutamate + ATP = L-glutamyl-tRNA(Glu) + AMP + diphosphate</text>
        <dbReference type="Rhea" id="RHEA:23540"/>
        <dbReference type="Rhea" id="RHEA-COMP:9663"/>
        <dbReference type="Rhea" id="RHEA-COMP:9680"/>
        <dbReference type="ChEBI" id="CHEBI:29985"/>
        <dbReference type="ChEBI" id="CHEBI:30616"/>
        <dbReference type="ChEBI" id="CHEBI:33019"/>
        <dbReference type="ChEBI" id="CHEBI:78442"/>
        <dbReference type="ChEBI" id="CHEBI:78520"/>
        <dbReference type="ChEBI" id="CHEBI:456215"/>
        <dbReference type="EC" id="6.1.1.17"/>
    </reaction>
</comment>
<comment type="similarity">
    <text evidence="2 10">Belongs to the class-I aminoacyl-tRNA synthetase family. Glutamate--tRNA ligase type 1 subfamily.</text>
</comment>
<evidence type="ECO:0000256" key="2">
    <source>
        <dbReference type="ARBA" id="ARBA00007894"/>
    </source>
</evidence>
<evidence type="ECO:0000256" key="1">
    <source>
        <dbReference type="ARBA" id="ARBA00004496"/>
    </source>
</evidence>
<dbReference type="PROSITE" id="PS00178">
    <property type="entry name" value="AA_TRNA_LIGASE_I"/>
    <property type="match status" value="1"/>
</dbReference>
<comment type="caution">
    <text evidence="10">Lacks conserved residue(s) required for the propagation of feature annotation.</text>
</comment>
<keyword evidence="8 10" id="KW-0648">Protein biosynthesis</keyword>
<dbReference type="GO" id="GO:0004818">
    <property type="term" value="F:glutamate-tRNA ligase activity"/>
    <property type="evidence" value="ECO:0007669"/>
    <property type="project" value="UniProtKB-UniRule"/>
</dbReference>
<dbReference type="PANTHER" id="PTHR43311:SF2">
    <property type="entry name" value="GLUTAMATE--TRNA LIGASE, MITOCHONDRIAL-RELATED"/>
    <property type="match status" value="1"/>
</dbReference>
<dbReference type="InterPro" id="IPR001412">
    <property type="entry name" value="aa-tRNA-synth_I_CS"/>
</dbReference>
<comment type="subunit">
    <text evidence="3 10">Monomer.</text>
</comment>
<dbReference type="CDD" id="cd00808">
    <property type="entry name" value="GluRS_core"/>
    <property type="match status" value="1"/>
</dbReference>
<dbReference type="InterPro" id="IPR020751">
    <property type="entry name" value="aa-tRNA-synth_I_codon-bd_sub2"/>
</dbReference>
<dbReference type="Proteomes" id="UP000219439">
    <property type="component" value="Unassembled WGS sequence"/>
</dbReference>
<dbReference type="PRINTS" id="PR00987">
    <property type="entry name" value="TRNASYNTHGLU"/>
</dbReference>
<proteinExistence type="inferred from homology"/>
<dbReference type="HAMAP" id="MF_00022">
    <property type="entry name" value="Glu_tRNA_synth_type1"/>
    <property type="match status" value="1"/>
</dbReference>
<evidence type="ECO:0000256" key="6">
    <source>
        <dbReference type="ARBA" id="ARBA00022741"/>
    </source>
</evidence>
<dbReference type="Pfam" id="PF19269">
    <property type="entry name" value="Anticodon_2"/>
    <property type="match status" value="1"/>
</dbReference>
<dbReference type="GO" id="GO:0006424">
    <property type="term" value="P:glutamyl-tRNA aminoacylation"/>
    <property type="evidence" value="ECO:0007669"/>
    <property type="project" value="UniProtKB-UniRule"/>
</dbReference>
<protein>
    <recommendedName>
        <fullName evidence="10">Glutamate--tRNA ligase</fullName>
        <ecNumber evidence="10">6.1.1.17</ecNumber>
    </recommendedName>
    <alternativeName>
        <fullName evidence="10">Glutamyl-tRNA synthetase</fullName>
        <shortName evidence="10">GluRS</shortName>
    </alternativeName>
</protein>
<evidence type="ECO:0000256" key="4">
    <source>
        <dbReference type="ARBA" id="ARBA00022490"/>
    </source>
</evidence>
<evidence type="ECO:0000313" key="14">
    <source>
        <dbReference type="Proteomes" id="UP000219439"/>
    </source>
</evidence>
<feature type="binding site" evidence="10">
    <location>
        <position position="274"/>
    </location>
    <ligand>
        <name>ATP</name>
        <dbReference type="ChEBI" id="CHEBI:30616"/>
    </ligand>
</feature>
<accession>A0A285NG25</accession>
<keyword evidence="9 10" id="KW-0030">Aminoacyl-tRNA synthetase</keyword>
<dbReference type="AlphaFoldDB" id="A0A285NG25"/>
<dbReference type="InterPro" id="IPR014729">
    <property type="entry name" value="Rossmann-like_a/b/a_fold"/>
</dbReference>
<dbReference type="SUPFAM" id="SSF48163">
    <property type="entry name" value="An anticodon-binding domain of class I aminoacyl-tRNA synthetases"/>
    <property type="match status" value="1"/>
</dbReference>
<dbReference type="Gene3D" id="3.40.50.620">
    <property type="entry name" value="HUPs"/>
    <property type="match status" value="1"/>
</dbReference>
<dbReference type="Gene3D" id="1.10.10.350">
    <property type="match status" value="1"/>
</dbReference>
<feature type="short sequence motif" description="'KMSKS' region" evidence="10">
    <location>
        <begin position="271"/>
        <end position="275"/>
    </location>
</feature>
<dbReference type="InterPro" id="IPR049940">
    <property type="entry name" value="GluQ/Sye"/>
</dbReference>
<feature type="domain" description="Aminoacyl-tRNA synthetase class I anticodon-binding" evidence="12">
    <location>
        <begin position="369"/>
        <end position="501"/>
    </location>
</feature>
<sequence length="504" mass="56457">MLSKSWQWLHQMVVNMANTHPIPQRQVTDSIMCAQVVTRFAPSPTGFLHIGGARTALFNWLYAKANSGKMVLRIEDTDRERSTDAAIDAILAGMEWMGLDYDGEAVSQYSRVERHREIVEQLLAEGKAYRCYCTPEELAEMRETARANKLPPRYDGRWRDRDPSEAPAGAKAAIRIKAPLEGKTTINDQVQGTVVIPNKDLDDMIIMRSDGNPTYNLAVVVDDHDMGITHIVRGDDHLTNAARQTLVYQAMDWDVPTMAHIPLIHGPDGAKLSKRHGALGVEAYRDMGYLPEAMRNYLVRLGWSHGDDEFFSTQQMIEWFDLSGIGKAAARFDFKKLENLNGQHMRNTDDSQLYDALIDVLPHLEDGKDMLNQLDDGKKKQIMLAMSGVKERAKTLLDLKAGLAFVFDQRPLNLEEKAAKLLTDDARALLRDIIPVFEGLTEWSLDSTDAAVRAFAEEKELKLGKVAQPLRAALTGRSTSPGIFDVLIVLGKEESIARLKDQCV</sequence>
<dbReference type="EC" id="6.1.1.17" evidence="10"/>
<dbReference type="InterPro" id="IPR004527">
    <property type="entry name" value="Glu-tRNA-ligase_bac/mito"/>
</dbReference>
<feature type="short sequence motif" description="'HIGH' region" evidence="10">
    <location>
        <begin position="42"/>
        <end position="52"/>
    </location>
</feature>
<dbReference type="InterPro" id="IPR000924">
    <property type="entry name" value="Glu/Gln-tRNA-synth"/>
</dbReference>
<evidence type="ECO:0000256" key="10">
    <source>
        <dbReference type="HAMAP-Rule" id="MF_00022"/>
    </source>
</evidence>
<keyword evidence="14" id="KW-1185">Reference proteome</keyword>
<evidence type="ECO:0000259" key="11">
    <source>
        <dbReference type="Pfam" id="PF00749"/>
    </source>
</evidence>
<dbReference type="InterPro" id="IPR033910">
    <property type="entry name" value="GluRS_core"/>
</dbReference>
<keyword evidence="4 10" id="KW-0963">Cytoplasm</keyword>
<evidence type="ECO:0000256" key="7">
    <source>
        <dbReference type="ARBA" id="ARBA00022840"/>
    </source>
</evidence>
<dbReference type="GO" id="GO:0008270">
    <property type="term" value="F:zinc ion binding"/>
    <property type="evidence" value="ECO:0007669"/>
    <property type="project" value="InterPro"/>
</dbReference>
<keyword evidence="7 10" id="KW-0067">ATP-binding</keyword>
<feature type="domain" description="Glutamyl/glutaminyl-tRNA synthetase class Ib catalytic" evidence="11">
    <location>
        <begin position="35"/>
        <end position="338"/>
    </location>
</feature>
<dbReference type="GO" id="GO:0000049">
    <property type="term" value="F:tRNA binding"/>
    <property type="evidence" value="ECO:0007669"/>
    <property type="project" value="InterPro"/>
</dbReference>
<evidence type="ECO:0000256" key="9">
    <source>
        <dbReference type="ARBA" id="ARBA00023146"/>
    </source>
</evidence>
<dbReference type="SUPFAM" id="SSF52374">
    <property type="entry name" value="Nucleotidylyl transferase"/>
    <property type="match status" value="1"/>
</dbReference>
<organism evidence="13 14">
    <name type="scientific">Cohaesibacter gelatinilyticus</name>
    <dbReference type="NCBI Taxonomy" id="372072"/>
    <lineage>
        <taxon>Bacteria</taxon>
        <taxon>Pseudomonadati</taxon>
        <taxon>Pseudomonadota</taxon>
        <taxon>Alphaproteobacteria</taxon>
        <taxon>Hyphomicrobiales</taxon>
        <taxon>Cohaesibacteraceae</taxon>
    </lineage>
</organism>
<keyword evidence="6 10" id="KW-0547">Nucleotide-binding</keyword>
<evidence type="ECO:0000256" key="5">
    <source>
        <dbReference type="ARBA" id="ARBA00022598"/>
    </source>
</evidence>
<name>A0A285NG25_9HYPH</name>
<comment type="function">
    <text evidence="10">Catalyzes the attachment of glutamate to tRNA(Glu) in a two-step reaction: glutamate is first activated by ATP to form Glu-AMP and then transferred to the acceptor end of tRNA(Glu).</text>
</comment>
<evidence type="ECO:0000256" key="8">
    <source>
        <dbReference type="ARBA" id="ARBA00022917"/>
    </source>
</evidence>
<dbReference type="Pfam" id="PF00749">
    <property type="entry name" value="tRNA-synt_1c"/>
    <property type="match status" value="1"/>
</dbReference>
<dbReference type="InterPro" id="IPR008925">
    <property type="entry name" value="aa_tRNA-synth_I_cd-bd_sf"/>
</dbReference>
<comment type="subcellular location">
    <subcellularLocation>
        <location evidence="1 10">Cytoplasm</location>
    </subcellularLocation>
</comment>
<dbReference type="NCBIfam" id="TIGR00464">
    <property type="entry name" value="gltX_bact"/>
    <property type="match status" value="1"/>
</dbReference>
<dbReference type="InterPro" id="IPR045462">
    <property type="entry name" value="aa-tRNA-synth_I_cd-bd"/>
</dbReference>
<dbReference type="EMBL" id="OBEL01000001">
    <property type="protein sequence ID" value="SNZ07843.1"/>
    <property type="molecule type" value="Genomic_DNA"/>
</dbReference>
<evidence type="ECO:0000313" key="13">
    <source>
        <dbReference type="EMBL" id="SNZ07843.1"/>
    </source>
</evidence>
<dbReference type="GO" id="GO:0005524">
    <property type="term" value="F:ATP binding"/>
    <property type="evidence" value="ECO:0007669"/>
    <property type="project" value="UniProtKB-UniRule"/>
</dbReference>
<gene>
    <name evidence="10" type="primary">gltX</name>
    <name evidence="13" type="ORF">SAMN06265368_1297</name>
</gene>
<dbReference type="FunFam" id="3.40.50.620:FF:000007">
    <property type="entry name" value="Glutamate--tRNA ligase"/>
    <property type="match status" value="1"/>
</dbReference>
<evidence type="ECO:0000256" key="3">
    <source>
        <dbReference type="ARBA" id="ARBA00011245"/>
    </source>
</evidence>
<keyword evidence="5 10" id="KW-0436">Ligase</keyword>
<dbReference type="InterPro" id="IPR020058">
    <property type="entry name" value="Glu/Gln-tRNA-synth_Ib_cat-dom"/>
</dbReference>